<evidence type="ECO:0000313" key="6">
    <source>
        <dbReference type="Proteomes" id="UP001360560"/>
    </source>
</evidence>
<dbReference type="InterPro" id="IPR035979">
    <property type="entry name" value="RBD_domain_sf"/>
</dbReference>
<dbReference type="GeneID" id="90071752"/>
<sequence>MKKSISVTAVSIPQNKVSAKSNVLKPLPLNIQKGLDLKKNNPKETSYDKNVRYEYNNISTIKASTGSKVFSKPKTISTEADTKTSTYSPALAHFSKAVATNAIDTASQADASITASKPRIVSESKLVALYVGDLDEKVTNNVLLETFSRVCSVASVRVCYNTTTGDSLGYGYVNFFSSADADKALETLNYTKILSSEIRIMPSIRDQTKRNNSWGTNVFFSNLPEELTTRKFYETFQEFGGILSCKLNYGKKQGFILFKKREDAAKVVDTFNKKNLMGSTLYVGIHTAKEERDKQKLILSTVKDQQKVAVFVKNLPINISEPLLQSEFEKFGQLISIFIKPVVRLAACWALITFKSLKEANDAITELNGKSFGDNKISCSIAKKKSNEKLSLLKPSNVICFKNLPIDLSQNNLLEMCSKFGTVKSMVFQITNESDEPKNVALVEMKSEQEALAVSEKLYQTMATKNHVWKISMWHGKSEKKDEENDSVSFVLGDNPGSNLLEEVNMYNNTWSRKQKEKRIPISYNENSMANLTFDKQRPWMIPISPVPHHNFQNIPLNAKFPNPQLLIPNIMPVPNTNGYRFLERREMIEKTISDFKNIIQNIVRTSDKLSTNIAVNNIQIITDYILEVYWRNDIIALSKQLTGYKVNQKDNSLIRLQLEKAVRNLRNLDLI</sequence>
<dbReference type="PANTHER" id="PTHR24012">
    <property type="entry name" value="RNA BINDING PROTEIN"/>
    <property type="match status" value="1"/>
</dbReference>
<dbReference type="AlphaFoldDB" id="A0AAV5QG90"/>
<dbReference type="SMART" id="SM00360">
    <property type="entry name" value="RRM"/>
    <property type="match status" value="4"/>
</dbReference>
<feature type="domain" description="RRM" evidence="4">
    <location>
        <begin position="308"/>
        <end position="384"/>
    </location>
</feature>
<dbReference type="RefSeq" id="XP_064850773.1">
    <property type="nucleotide sequence ID" value="XM_064994701.1"/>
</dbReference>
<keyword evidence="1" id="KW-0677">Repeat</keyword>
<name>A0AAV5QG90_9ASCO</name>
<dbReference type="InterPro" id="IPR012677">
    <property type="entry name" value="Nucleotide-bd_a/b_plait_sf"/>
</dbReference>
<dbReference type="GO" id="GO:0003723">
    <property type="term" value="F:RNA binding"/>
    <property type="evidence" value="ECO:0007669"/>
    <property type="project" value="UniProtKB-UniRule"/>
</dbReference>
<proteinExistence type="predicted"/>
<organism evidence="5 6">
    <name type="scientific">Saccharomycopsis crataegensis</name>
    <dbReference type="NCBI Taxonomy" id="43959"/>
    <lineage>
        <taxon>Eukaryota</taxon>
        <taxon>Fungi</taxon>
        <taxon>Dikarya</taxon>
        <taxon>Ascomycota</taxon>
        <taxon>Saccharomycotina</taxon>
        <taxon>Saccharomycetes</taxon>
        <taxon>Saccharomycopsidaceae</taxon>
        <taxon>Saccharomycopsis</taxon>
    </lineage>
</organism>
<dbReference type="EMBL" id="BTFZ01000002">
    <property type="protein sequence ID" value="GMM33773.1"/>
    <property type="molecule type" value="Genomic_DNA"/>
</dbReference>
<dbReference type="Proteomes" id="UP001360560">
    <property type="component" value="Unassembled WGS sequence"/>
</dbReference>
<accession>A0AAV5QG90</accession>
<evidence type="ECO:0000256" key="1">
    <source>
        <dbReference type="ARBA" id="ARBA00022737"/>
    </source>
</evidence>
<dbReference type="SUPFAM" id="SSF54928">
    <property type="entry name" value="RNA-binding domain, RBD"/>
    <property type="match status" value="2"/>
</dbReference>
<protein>
    <submittedName>
        <fullName evidence="5">Pes4 protein</fullName>
    </submittedName>
</protein>
<keyword evidence="6" id="KW-1185">Reference proteome</keyword>
<dbReference type="Pfam" id="PF00076">
    <property type="entry name" value="RRM_1"/>
    <property type="match status" value="4"/>
</dbReference>
<evidence type="ECO:0000256" key="3">
    <source>
        <dbReference type="PROSITE-ProRule" id="PRU00176"/>
    </source>
</evidence>
<evidence type="ECO:0000259" key="4">
    <source>
        <dbReference type="PROSITE" id="PS50102"/>
    </source>
</evidence>
<feature type="domain" description="RRM" evidence="4">
    <location>
        <begin position="127"/>
        <end position="205"/>
    </location>
</feature>
<comment type="caution">
    <text evidence="5">The sequence shown here is derived from an EMBL/GenBank/DDBJ whole genome shotgun (WGS) entry which is preliminary data.</text>
</comment>
<dbReference type="InterPro" id="IPR000504">
    <property type="entry name" value="RRM_dom"/>
</dbReference>
<evidence type="ECO:0000313" key="5">
    <source>
        <dbReference type="EMBL" id="GMM33773.1"/>
    </source>
</evidence>
<reference evidence="5 6" key="1">
    <citation type="journal article" date="2023" name="Elife">
        <title>Identification of key yeast species and microbe-microbe interactions impacting larval growth of Drosophila in the wild.</title>
        <authorList>
            <person name="Mure A."/>
            <person name="Sugiura Y."/>
            <person name="Maeda R."/>
            <person name="Honda K."/>
            <person name="Sakurai N."/>
            <person name="Takahashi Y."/>
            <person name="Watada M."/>
            <person name="Katoh T."/>
            <person name="Gotoh A."/>
            <person name="Gotoh Y."/>
            <person name="Taniguchi I."/>
            <person name="Nakamura K."/>
            <person name="Hayashi T."/>
            <person name="Katayama T."/>
            <person name="Uemura T."/>
            <person name="Hattori Y."/>
        </authorList>
    </citation>
    <scope>NUCLEOTIDE SEQUENCE [LARGE SCALE GENOMIC DNA]</scope>
    <source>
        <strain evidence="5 6">SC-9</strain>
    </source>
</reference>
<dbReference type="Gene3D" id="3.30.70.330">
    <property type="match status" value="4"/>
</dbReference>
<feature type="domain" description="RRM" evidence="4">
    <location>
        <begin position="216"/>
        <end position="288"/>
    </location>
</feature>
<gene>
    <name evidence="5" type="ORF">DASC09_010980</name>
</gene>
<keyword evidence="2 3" id="KW-0694">RNA-binding</keyword>
<evidence type="ECO:0000256" key="2">
    <source>
        <dbReference type="ARBA" id="ARBA00022884"/>
    </source>
</evidence>
<dbReference type="CDD" id="cd00590">
    <property type="entry name" value="RRM_SF"/>
    <property type="match status" value="2"/>
</dbReference>
<dbReference type="PROSITE" id="PS50102">
    <property type="entry name" value="RRM"/>
    <property type="match status" value="3"/>
</dbReference>